<feature type="region of interest" description="Disordered" evidence="1">
    <location>
        <begin position="40"/>
        <end position="145"/>
    </location>
</feature>
<dbReference type="PRINTS" id="PR01217">
    <property type="entry name" value="PRICHEXTENSN"/>
</dbReference>
<sequence>MGRGRPRHLFGGRVRTSTVVLLVAFVAVWWLYDTYHPEPPDHQVPASDVVPPGYVPDPDYTWVPRTQVRAPADTSTPPPPTPTTTPTTPVTTTPPTPLSPEPPPLPLPSPFGTLPPLIPPEPGSPSPPTSPSPTPLTTPPQAPPG</sequence>
<keyword evidence="2" id="KW-1133">Transmembrane helix</keyword>
<evidence type="ECO:0000256" key="2">
    <source>
        <dbReference type="SAM" id="Phobius"/>
    </source>
</evidence>
<feature type="compositionally biased region" description="Pro residues" evidence="1">
    <location>
        <begin position="92"/>
        <end position="109"/>
    </location>
</feature>
<feature type="compositionally biased region" description="Pro residues" evidence="1">
    <location>
        <begin position="116"/>
        <end position="145"/>
    </location>
</feature>
<evidence type="ECO:0000256" key="1">
    <source>
        <dbReference type="SAM" id="MobiDB-lite"/>
    </source>
</evidence>
<accession>A0A1X2EGP1</accession>
<keyword evidence="2" id="KW-0812">Transmembrane</keyword>
<feature type="transmembrane region" description="Helical" evidence="2">
    <location>
        <begin position="12"/>
        <end position="32"/>
    </location>
</feature>
<comment type="caution">
    <text evidence="3">The sequence shown here is derived from an EMBL/GenBank/DDBJ whole genome shotgun (WGS) entry which is preliminary data.</text>
</comment>
<evidence type="ECO:0000313" key="3">
    <source>
        <dbReference type="EMBL" id="ORX01329.1"/>
    </source>
</evidence>
<dbReference type="RefSeq" id="WP_085110818.1">
    <property type="nucleotide sequence ID" value="NZ_JACKSN010000133.1"/>
</dbReference>
<dbReference type="AlphaFoldDB" id="A0A1X2EGP1"/>
<proteinExistence type="predicted"/>
<evidence type="ECO:0008006" key="5">
    <source>
        <dbReference type="Google" id="ProtNLM"/>
    </source>
</evidence>
<feature type="compositionally biased region" description="Low complexity" evidence="1">
    <location>
        <begin position="48"/>
        <end position="60"/>
    </location>
</feature>
<reference evidence="3 4" key="1">
    <citation type="submission" date="2016-01" db="EMBL/GenBank/DDBJ databases">
        <title>The new phylogeny of the genus Mycobacterium.</title>
        <authorList>
            <person name="Tarcisio F."/>
            <person name="Conor M."/>
            <person name="Antonella G."/>
            <person name="Elisabetta G."/>
            <person name="Giulia F.S."/>
            <person name="Sara T."/>
            <person name="Anna F."/>
            <person name="Clotilde B."/>
            <person name="Roberto B."/>
            <person name="Veronica D.S."/>
            <person name="Fabio R."/>
            <person name="Monica P."/>
            <person name="Olivier J."/>
            <person name="Enrico T."/>
            <person name="Nicola S."/>
        </authorList>
    </citation>
    <scope>NUCLEOTIDE SEQUENCE [LARGE SCALE GENOMIC DNA]</scope>
    <source>
        <strain evidence="3 4">DSM 44153</strain>
    </source>
</reference>
<organism evidence="3 4">
    <name type="scientific">Mycolicibacillus trivialis</name>
    <dbReference type="NCBI Taxonomy" id="1798"/>
    <lineage>
        <taxon>Bacteria</taxon>
        <taxon>Bacillati</taxon>
        <taxon>Actinomycetota</taxon>
        <taxon>Actinomycetes</taxon>
        <taxon>Mycobacteriales</taxon>
        <taxon>Mycobacteriaceae</taxon>
        <taxon>Mycolicibacillus</taxon>
    </lineage>
</organism>
<name>A0A1X2EGP1_9MYCO</name>
<evidence type="ECO:0000313" key="4">
    <source>
        <dbReference type="Proteomes" id="UP000193090"/>
    </source>
</evidence>
<dbReference type="Proteomes" id="UP000193090">
    <property type="component" value="Unassembled WGS sequence"/>
</dbReference>
<keyword evidence="2" id="KW-0472">Membrane</keyword>
<keyword evidence="4" id="KW-1185">Reference proteome</keyword>
<protein>
    <recommendedName>
        <fullName evidence="5">Proline rich protein</fullName>
    </recommendedName>
</protein>
<dbReference type="EMBL" id="LQPZ01000038">
    <property type="protein sequence ID" value="ORX01329.1"/>
    <property type="molecule type" value="Genomic_DNA"/>
</dbReference>
<gene>
    <name evidence="3" type="ORF">AWC30_14065</name>
</gene>
<dbReference type="STRING" id="1798.AWC30_14065"/>